<reference evidence="1" key="1">
    <citation type="submission" date="2021-10" db="EMBL/GenBank/DDBJ databases">
        <title>Psilocybe cubensis genome.</title>
        <authorList>
            <person name="Mckernan K.J."/>
            <person name="Crawford S."/>
            <person name="Trippe A."/>
            <person name="Kane L.T."/>
            <person name="Mclaughlin S."/>
        </authorList>
    </citation>
    <scope>NUCLEOTIDE SEQUENCE</scope>
    <source>
        <strain evidence="1">MGC-MH-2018</strain>
    </source>
</reference>
<name>A0ACB8GHX2_PSICU</name>
<sequence length="975" mass="111843">MPPRKTSQSKGHMMSHADPGRVECTWCTNMYLPRGIGAHERRCALNPANSNRHAPEIDTEFVALAEQEGRNGKMLMMLSELLNNNIQTTITRPVYYQKYPTFRIYSPKDSELDVNFEQARSTDTPQFQDIHIKYHPSSQMPDANYTFDEYCELESEGNSPLNSVNVDQRPWRPFRTRLDFEFAEIFLSAHLSHNQLEVLIALIHQAIASPNEFTLKNDADLTQIWTFARETRAQGFIKTPISVDYKGESLTYNVWYRPLWEWCRELLLDPALVRRFHWNAEQLFMYKGERFERIIDEPWTANTWWDIQSRPDIPNDASVMFINPWADKSQLSSFGTVKGYPVMVRCANLPVDIRNGTGVGGGRLIGWLPIPDEDSAHTHKASYVDLKRLIWHKAVHKILQSIEAPATFGAAIKCGDGKTRNIFPHILSISADYEEQTMMALTRGRTGLFPCPICLVPNSELSNLSTVYPRRTTSQMRQIYIHSQSLNATESEDLLKSYGITDVMNVFWDINRTDIYKALSFDVLHAYDGGLFKSHMLVELKAVLRDLGRDAEVGVDLGLQSIPPWPALNHFDALNKTGEMSDGRKFEHLSKVIIFAAQHVLTAEASPRGYLLLRLIRSYLNLRMFASLTLQTETTISNGRKYLEIFNKTLQLYASESPEKSWNFPKTHTHQHIFDDILNKGVTRNYNTKPYEKANGPLKKFYQNHTNFKNVAPQILQVNEMDLVSNIVRDGIDLLDVSVEKNIEDAEERDGLDLPAKSKPGNDHIHLGSKLPTITLSELELETIHSQDTAFNLFRRRLGQSLSQTVGSRVLLSTDHPITPYQSIEVFYESLIDWRVESNILRTNPKFHHKERYDFALIKVDQKQCIFVQLLYLFGIELHNQTYYMALALPMDVPRSLLARRRDIDLGLIRVRSRPRSSAVFIHADTIIRGALLSKNHSTDVTGSEFLVNDLIDQDMWERLNPDLGHVELINHANV</sequence>
<evidence type="ECO:0000313" key="2">
    <source>
        <dbReference type="Proteomes" id="UP000664032"/>
    </source>
</evidence>
<keyword evidence="2" id="KW-1185">Reference proteome</keyword>
<organism evidence="1 2">
    <name type="scientific">Psilocybe cubensis</name>
    <name type="common">Psychedelic mushroom</name>
    <name type="synonym">Stropharia cubensis</name>
    <dbReference type="NCBI Taxonomy" id="181762"/>
    <lineage>
        <taxon>Eukaryota</taxon>
        <taxon>Fungi</taxon>
        <taxon>Dikarya</taxon>
        <taxon>Basidiomycota</taxon>
        <taxon>Agaricomycotina</taxon>
        <taxon>Agaricomycetes</taxon>
        <taxon>Agaricomycetidae</taxon>
        <taxon>Agaricales</taxon>
        <taxon>Agaricineae</taxon>
        <taxon>Strophariaceae</taxon>
        <taxon>Psilocybe</taxon>
    </lineage>
</organism>
<accession>A0ACB8GHX2</accession>
<dbReference type="Proteomes" id="UP000664032">
    <property type="component" value="Unassembled WGS sequence"/>
</dbReference>
<gene>
    <name evidence="1" type="ORF">JR316_0013129</name>
</gene>
<proteinExistence type="predicted"/>
<protein>
    <submittedName>
        <fullName evidence="1">Uncharacterized protein</fullName>
    </submittedName>
</protein>
<evidence type="ECO:0000313" key="1">
    <source>
        <dbReference type="EMBL" id="KAH9474665.1"/>
    </source>
</evidence>
<comment type="caution">
    <text evidence="1">The sequence shown here is derived from an EMBL/GenBank/DDBJ whole genome shotgun (WGS) entry which is preliminary data.</text>
</comment>
<dbReference type="EMBL" id="JAFIQS020000013">
    <property type="protein sequence ID" value="KAH9474665.1"/>
    <property type="molecule type" value="Genomic_DNA"/>
</dbReference>